<keyword evidence="9" id="KW-1185">Reference proteome</keyword>
<dbReference type="GO" id="GO:0005275">
    <property type="term" value="F:amine transmembrane transporter activity"/>
    <property type="evidence" value="ECO:0007669"/>
    <property type="project" value="TreeGrafter"/>
</dbReference>
<keyword evidence="6" id="KW-0732">Signal</keyword>
<keyword evidence="3" id="KW-1003">Cell membrane</keyword>
<evidence type="ECO:0000313" key="9">
    <source>
        <dbReference type="Proteomes" id="UP000050331"/>
    </source>
</evidence>
<dbReference type="GO" id="GO:0015226">
    <property type="term" value="F:carnitine transmembrane transporter activity"/>
    <property type="evidence" value="ECO:0007669"/>
    <property type="project" value="TreeGrafter"/>
</dbReference>
<dbReference type="EMBL" id="CP013862">
    <property type="protein sequence ID" value="ALX48701.1"/>
    <property type="molecule type" value="Genomic_DNA"/>
</dbReference>
<dbReference type="RefSeq" id="WP_068444775.1">
    <property type="nucleotide sequence ID" value="NZ_CP013862.1"/>
</dbReference>
<dbReference type="AlphaFoldDB" id="A0A0U4FDY4"/>
<keyword evidence="4" id="KW-0472">Membrane</keyword>
<dbReference type="SUPFAM" id="SSF53850">
    <property type="entry name" value="Periplasmic binding protein-like II"/>
    <property type="match status" value="1"/>
</dbReference>
<evidence type="ECO:0000313" key="8">
    <source>
        <dbReference type="EMBL" id="ALX48701.1"/>
    </source>
</evidence>
<dbReference type="PANTHER" id="PTHR47737">
    <property type="entry name" value="GLYCINE BETAINE/PROLINE BETAINE TRANSPORT SYSTEM PERMEASE PROTEIN PROW"/>
    <property type="match status" value="1"/>
</dbReference>
<dbReference type="PROSITE" id="PS51257">
    <property type="entry name" value="PROKAR_LIPOPROTEIN"/>
    <property type="match status" value="1"/>
</dbReference>
<feature type="signal peptide" evidence="6">
    <location>
        <begin position="1"/>
        <end position="24"/>
    </location>
</feature>
<comment type="subcellular location">
    <subcellularLocation>
        <location evidence="1">Cell membrane</location>
    </subcellularLocation>
</comment>
<dbReference type="Proteomes" id="UP000050331">
    <property type="component" value="Chromosome"/>
</dbReference>
<evidence type="ECO:0000256" key="3">
    <source>
        <dbReference type="ARBA" id="ARBA00022475"/>
    </source>
</evidence>
<feature type="compositionally biased region" description="Low complexity" evidence="5">
    <location>
        <begin position="33"/>
        <end position="53"/>
    </location>
</feature>
<dbReference type="STRING" id="1472767.AOX59_08790"/>
<accession>A0A0U4FDY4</accession>
<dbReference type="GO" id="GO:0031460">
    <property type="term" value="P:glycine betaine transport"/>
    <property type="evidence" value="ECO:0007669"/>
    <property type="project" value="TreeGrafter"/>
</dbReference>
<reference evidence="8 9" key="1">
    <citation type="submission" date="2016-01" db="EMBL/GenBank/DDBJ databases">
        <title>Complete genome sequence of strain Lentibacillus amyloliquefaciens LAM0015T isolated from saline sediment.</title>
        <authorList>
            <person name="Wang J.-L."/>
            <person name="He M.-X."/>
        </authorList>
    </citation>
    <scope>NUCLEOTIDE SEQUENCE [LARGE SCALE GENOMIC DNA]</scope>
    <source>
        <strain evidence="8 9">LAM0015</strain>
    </source>
</reference>
<sequence>MFKKYRFWGIAAALVLALTLAACGGGSEEESSDGSGDSADSGDSGDSSGSESVELGESELTIPYVAWAGAIARTPLVKQTLEEVGYTVETSQVDAGSMWTSVASDDASFMTASWLPATHQSYQEQYGEDVEVIGEFVAQAPLGMTVPSYMDVSAIEDLKGNEELGEATDWTITGIDPGAGVMQSTQDAIDTYGLENWELQSSSEGAMLSELQSAIENEEPIIVPGWKPHWKFAEMDLKMLEDPEEVYGGEGDRIEAVAHTSFKEDSPAAYEVIQRLTEDYDTEMENELLVAINDGGEPADVASQFLEDNPDLLEKWTEGLGE</sequence>
<evidence type="ECO:0000256" key="6">
    <source>
        <dbReference type="SAM" id="SignalP"/>
    </source>
</evidence>
<proteinExistence type="predicted"/>
<name>A0A0U4FDY4_9BACI</name>
<dbReference type="GO" id="GO:0015871">
    <property type="term" value="P:choline transport"/>
    <property type="evidence" value="ECO:0007669"/>
    <property type="project" value="TreeGrafter"/>
</dbReference>
<dbReference type="OrthoDB" id="9787902at2"/>
<feature type="region of interest" description="Disordered" evidence="5">
    <location>
        <begin position="26"/>
        <end position="53"/>
    </location>
</feature>
<dbReference type="PANTHER" id="PTHR47737:SF1">
    <property type="entry name" value="GLYCINE BETAINE_PROLINE BETAINE TRANSPORT SYSTEM PERMEASE PROTEIN PROW"/>
    <property type="match status" value="1"/>
</dbReference>
<keyword evidence="2" id="KW-0813">Transport</keyword>
<dbReference type="KEGG" id="lao:AOX59_08790"/>
<evidence type="ECO:0000256" key="2">
    <source>
        <dbReference type="ARBA" id="ARBA00022448"/>
    </source>
</evidence>
<protein>
    <submittedName>
        <fullName evidence="8">Glycine/betaine ABC transporter substrate-binding protein</fullName>
    </submittedName>
</protein>
<dbReference type="Gene3D" id="3.40.190.100">
    <property type="entry name" value="Glycine betaine-binding periplasmic protein, domain 2"/>
    <property type="match status" value="1"/>
</dbReference>
<feature type="domain" description="ABC-type glycine betaine transport system substrate-binding" evidence="7">
    <location>
        <begin position="59"/>
        <end position="307"/>
    </location>
</feature>
<evidence type="ECO:0000256" key="4">
    <source>
        <dbReference type="ARBA" id="ARBA00023136"/>
    </source>
</evidence>
<evidence type="ECO:0000256" key="5">
    <source>
        <dbReference type="SAM" id="MobiDB-lite"/>
    </source>
</evidence>
<gene>
    <name evidence="8" type="ORF">AOX59_08790</name>
</gene>
<dbReference type="GO" id="GO:0043190">
    <property type="term" value="C:ATP-binding cassette (ABC) transporter complex"/>
    <property type="evidence" value="ECO:0007669"/>
    <property type="project" value="InterPro"/>
</dbReference>
<evidence type="ECO:0000259" key="7">
    <source>
        <dbReference type="Pfam" id="PF04069"/>
    </source>
</evidence>
<dbReference type="Pfam" id="PF04069">
    <property type="entry name" value="OpuAC"/>
    <property type="match status" value="1"/>
</dbReference>
<evidence type="ECO:0000256" key="1">
    <source>
        <dbReference type="ARBA" id="ARBA00004236"/>
    </source>
</evidence>
<organism evidence="8 9">
    <name type="scientific">Lentibacillus amyloliquefaciens</name>
    <dbReference type="NCBI Taxonomy" id="1472767"/>
    <lineage>
        <taxon>Bacteria</taxon>
        <taxon>Bacillati</taxon>
        <taxon>Bacillota</taxon>
        <taxon>Bacilli</taxon>
        <taxon>Bacillales</taxon>
        <taxon>Bacillaceae</taxon>
        <taxon>Lentibacillus</taxon>
    </lineage>
</organism>
<feature type="chain" id="PRO_5039134481" evidence="6">
    <location>
        <begin position="25"/>
        <end position="322"/>
    </location>
</feature>
<dbReference type="InterPro" id="IPR007210">
    <property type="entry name" value="ABC_Gly_betaine_transp_sub-bd"/>
</dbReference>
<dbReference type="Gene3D" id="3.40.190.10">
    <property type="entry name" value="Periplasmic binding protein-like II"/>
    <property type="match status" value="1"/>
</dbReference>
<dbReference type="CDD" id="cd13639">
    <property type="entry name" value="PBP2_OpuAC_like"/>
    <property type="match status" value="1"/>
</dbReference>